<evidence type="ECO:0000256" key="3">
    <source>
        <dbReference type="ARBA" id="ARBA00022448"/>
    </source>
</evidence>
<keyword evidence="6 10" id="KW-0812">Transmembrane</keyword>
<dbReference type="Proteomes" id="UP000594480">
    <property type="component" value="Chromosome"/>
</dbReference>
<protein>
    <recommendedName>
        <fullName evidence="10">Transport permease protein</fullName>
    </recommendedName>
</protein>
<evidence type="ECO:0000313" key="13">
    <source>
        <dbReference type="Proteomes" id="UP000594480"/>
    </source>
</evidence>
<feature type="transmembrane region" description="Helical" evidence="10">
    <location>
        <begin position="98"/>
        <end position="124"/>
    </location>
</feature>
<feature type="domain" description="ABC transmembrane type-2" evidence="11">
    <location>
        <begin position="64"/>
        <end position="296"/>
    </location>
</feature>
<reference evidence="12 13" key="1">
    <citation type="submission" date="2020-11" db="EMBL/GenBank/DDBJ databases">
        <title>Amino acid is mineralized and recycled by bacteria in oceanic microbiome.</title>
        <authorList>
            <person name="Zheng L.Y."/>
        </authorList>
    </citation>
    <scope>NUCLEOTIDE SEQUENCE [LARGE SCALE GENOMIC DNA]</scope>
    <source>
        <strain evidence="12 13">A32-1</strain>
    </source>
</reference>
<keyword evidence="8 10" id="KW-0472">Membrane</keyword>
<dbReference type="KEGG" id="msf:IT882_03710"/>
<dbReference type="PANTHER" id="PTHR30413:SF8">
    <property type="entry name" value="TRANSPORT PERMEASE PROTEIN"/>
    <property type="match status" value="1"/>
</dbReference>
<feature type="transmembrane region" description="Helical" evidence="10">
    <location>
        <begin position="275"/>
        <end position="293"/>
    </location>
</feature>
<evidence type="ECO:0000256" key="6">
    <source>
        <dbReference type="ARBA" id="ARBA00022692"/>
    </source>
</evidence>
<dbReference type="RefSeq" id="WP_195693221.1">
    <property type="nucleotide sequence ID" value="NZ_CP064760.1"/>
</dbReference>
<dbReference type="AlphaFoldDB" id="A0A7S8MYX2"/>
<evidence type="ECO:0000256" key="8">
    <source>
        <dbReference type="ARBA" id="ARBA00023136"/>
    </source>
</evidence>
<feature type="transmembrane region" description="Helical" evidence="10">
    <location>
        <begin position="62"/>
        <end position="83"/>
    </location>
</feature>
<evidence type="ECO:0000256" key="2">
    <source>
        <dbReference type="ARBA" id="ARBA00007783"/>
    </source>
</evidence>
<evidence type="ECO:0000313" key="12">
    <source>
        <dbReference type="EMBL" id="QPE05203.1"/>
    </source>
</evidence>
<evidence type="ECO:0000259" key="11">
    <source>
        <dbReference type="PROSITE" id="PS51012"/>
    </source>
</evidence>
<name>A0A7S8MYX2_9MICO</name>
<keyword evidence="13" id="KW-1185">Reference proteome</keyword>
<evidence type="ECO:0000256" key="7">
    <source>
        <dbReference type="ARBA" id="ARBA00022989"/>
    </source>
</evidence>
<dbReference type="PANTHER" id="PTHR30413">
    <property type="entry name" value="INNER MEMBRANE TRANSPORT PERMEASE"/>
    <property type="match status" value="1"/>
</dbReference>
<keyword evidence="9" id="KW-0046">Antibiotic resistance</keyword>
<dbReference type="GO" id="GO:0015920">
    <property type="term" value="P:lipopolysaccharide transport"/>
    <property type="evidence" value="ECO:0007669"/>
    <property type="project" value="TreeGrafter"/>
</dbReference>
<dbReference type="InterPro" id="IPR013525">
    <property type="entry name" value="ABC2_TM"/>
</dbReference>
<feature type="transmembrane region" description="Helical" evidence="10">
    <location>
        <begin position="174"/>
        <end position="195"/>
    </location>
</feature>
<dbReference type="InterPro" id="IPR000412">
    <property type="entry name" value="ABC_2_transport"/>
</dbReference>
<evidence type="ECO:0000256" key="5">
    <source>
        <dbReference type="ARBA" id="ARBA00022519"/>
    </source>
</evidence>
<keyword evidence="5" id="KW-0997">Cell inner membrane</keyword>
<evidence type="ECO:0000256" key="4">
    <source>
        <dbReference type="ARBA" id="ARBA00022475"/>
    </source>
</evidence>
<comment type="subcellular location">
    <subcellularLocation>
        <location evidence="1">Cell inner membrane</location>
        <topology evidence="1">Multi-pass membrane protein</topology>
    </subcellularLocation>
    <subcellularLocation>
        <location evidence="10">Cell membrane</location>
        <topology evidence="10">Multi-pass membrane protein</topology>
    </subcellularLocation>
</comment>
<proteinExistence type="inferred from homology"/>
<dbReference type="PRINTS" id="PR00164">
    <property type="entry name" value="ABC2TRNSPORT"/>
</dbReference>
<accession>A0A7S8MYX2</accession>
<feature type="transmembrane region" description="Helical" evidence="10">
    <location>
        <begin position="207"/>
        <end position="227"/>
    </location>
</feature>
<keyword evidence="4 10" id="KW-1003">Cell membrane</keyword>
<dbReference type="EMBL" id="CP064760">
    <property type="protein sequence ID" value="QPE05203.1"/>
    <property type="molecule type" value="Genomic_DNA"/>
</dbReference>
<dbReference type="Pfam" id="PF01061">
    <property type="entry name" value="ABC2_membrane"/>
    <property type="match status" value="1"/>
</dbReference>
<sequence length="308" mass="34176">MEWDQSVTTDSARARYERLEQWPLRPVTERSGFWGSAKAVFAQRQLLGGLIRRDIKARYKDSVLGMLWTLINPIVQLVVYYVVMGQFLGAARGIPNFAIYIFSGLTIFVLFSETLTGTTASIVANSGLVKKVYIPREVFPLASMGSALFTFAVQLVVLLIACVLLGGLPSGWDLLYFFPSVLVVAVYGLAFGLLLSALNVYLRDVQYLTQILLMLAMWASPIVYGWTMVGDVIQRASVPAWLLEVYTNNPLTLAVLGFHKAFWAAGSSSDYPEGLALRMGIAVLIGLVLIWIFQRVFARLQGNFAQEL</sequence>
<evidence type="ECO:0000256" key="10">
    <source>
        <dbReference type="RuleBase" id="RU361157"/>
    </source>
</evidence>
<organism evidence="12 13">
    <name type="scientific">Microbacterium schleiferi</name>
    <dbReference type="NCBI Taxonomy" id="69362"/>
    <lineage>
        <taxon>Bacteria</taxon>
        <taxon>Bacillati</taxon>
        <taxon>Actinomycetota</taxon>
        <taxon>Actinomycetes</taxon>
        <taxon>Micrococcales</taxon>
        <taxon>Microbacteriaceae</taxon>
        <taxon>Microbacterium</taxon>
    </lineage>
</organism>
<dbReference type="InterPro" id="IPR047817">
    <property type="entry name" value="ABC2_TM_bact-type"/>
</dbReference>
<feature type="transmembrane region" description="Helical" evidence="10">
    <location>
        <begin position="145"/>
        <end position="168"/>
    </location>
</feature>
<dbReference type="GO" id="GO:0140359">
    <property type="term" value="F:ABC-type transporter activity"/>
    <property type="evidence" value="ECO:0007669"/>
    <property type="project" value="InterPro"/>
</dbReference>
<dbReference type="GO" id="GO:0046677">
    <property type="term" value="P:response to antibiotic"/>
    <property type="evidence" value="ECO:0007669"/>
    <property type="project" value="UniProtKB-KW"/>
</dbReference>
<keyword evidence="3 10" id="KW-0813">Transport</keyword>
<gene>
    <name evidence="12" type="ORF">IT882_03710</name>
</gene>
<evidence type="ECO:0000256" key="9">
    <source>
        <dbReference type="ARBA" id="ARBA00023251"/>
    </source>
</evidence>
<comment type="similarity">
    <text evidence="2 10">Belongs to the ABC-2 integral membrane protein family.</text>
</comment>
<evidence type="ECO:0000256" key="1">
    <source>
        <dbReference type="ARBA" id="ARBA00004429"/>
    </source>
</evidence>
<dbReference type="PROSITE" id="PS51012">
    <property type="entry name" value="ABC_TM2"/>
    <property type="match status" value="1"/>
</dbReference>
<dbReference type="GO" id="GO:0043190">
    <property type="term" value="C:ATP-binding cassette (ABC) transporter complex"/>
    <property type="evidence" value="ECO:0007669"/>
    <property type="project" value="InterPro"/>
</dbReference>
<keyword evidence="7 10" id="KW-1133">Transmembrane helix</keyword>